<evidence type="ECO:0000313" key="2">
    <source>
        <dbReference type="EMBL" id="KAJ2928936.1"/>
    </source>
</evidence>
<feature type="compositionally biased region" description="Low complexity" evidence="1">
    <location>
        <begin position="222"/>
        <end position="234"/>
    </location>
</feature>
<feature type="compositionally biased region" description="Basic and acidic residues" evidence="1">
    <location>
        <begin position="50"/>
        <end position="61"/>
    </location>
</feature>
<feature type="region of interest" description="Disordered" evidence="1">
    <location>
        <begin position="97"/>
        <end position="117"/>
    </location>
</feature>
<accession>A0A9W8J5P5</accession>
<feature type="region of interest" description="Disordered" evidence="1">
    <location>
        <begin position="50"/>
        <end position="75"/>
    </location>
</feature>
<feature type="non-terminal residue" evidence="2">
    <location>
        <position position="1"/>
    </location>
</feature>
<comment type="caution">
    <text evidence="2">The sequence shown here is derived from an EMBL/GenBank/DDBJ whole genome shotgun (WGS) entry which is preliminary data.</text>
</comment>
<protein>
    <submittedName>
        <fullName evidence="2">Uncharacterized protein</fullName>
    </submittedName>
</protein>
<feature type="region of interest" description="Disordered" evidence="1">
    <location>
        <begin position="263"/>
        <end position="292"/>
    </location>
</feature>
<proteinExistence type="predicted"/>
<feature type="compositionally biased region" description="Basic and acidic residues" evidence="1">
    <location>
        <begin position="14"/>
        <end position="25"/>
    </location>
</feature>
<feature type="compositionally biased region" description="Pro residues" evidence="1">
    <location>
        <begin position="266"/>
        <end position="286"/>
    </location>
</feature>
<name>A0A9W8J5P5_9AGAR</name>
<keyword evidence="3" id="KW-1185">Reference proteome</keyword>
<feature type="region of interest" description="Disordered" evidence="1">
    <location>
        <begin position="1"/>
        <end position="31"/>
    </location>
</feature>
<dbReference type="OrthoDB" id="3269550at2759"/>
<dbReference type="AlphaFoldDB" id="A0A9W8J5P5"/>
<organism evidence="2 3">
    <name type="scientific">Candolleomyces eurysporus</name>
    <dbReference type="NCBI Taxonomy" id="2828524"/>
    <lineage>
        <taxon>Eukaryota</taxon>
        <taxon>Fungi</taxon>
        <taxon>Dikarya</taxon>
        <taxon>Basidiomycota</taxon>
        <taxon>Agaricomycotina</taxon>
        <taxon>Agaricomycetes</taxon>
        <taxon>Agaricomycetidae</taxon>
        <taxon>Agaricales</taxon>
        <taxon>Agaricineae</taxon>
        <taxon>Psathyrellaceae</taxon>
        <taxon>Candolleomyces</taxon>
    </lineage>
</organism>
<feature type="region of interest" description="Disordered" evidence="1">
    <location>
        <begin position="144"/>
        <end position="166"/>
    </location>
</feature>
<feature type="compositionally biased region" description="Basic residues" evidence="1">
    <location>
        <begin position="148"/>
        <end position="164"/>
    </location>
</feature>
<evidence type="ECO:0000313" key="3">
    <source>
        <dbReference type="Proteomes" id="UP001140091"/>
    </source>
</evidence>
<feature type="region of interest" description="Disordered" evidence="1">
    <location>
        <begin position="215"/>
        <end position="234"/>
    </location>
</feature>
<gene>
    <name evidence="2" type="ORF">H1R20_g8299</name>
</gene>
<reference evidence="2" key="1">
    <citation type="submission" date="2022-06" db="EMBL/GenBank/DDBJ databases">
        <title>Genome Sequence of Candolleomyces eurysporus.</title>
        <authorList>
            <person name="Buettner E."/>
        </authorList>
    </citation>
    <scope>NUCLEOTIDE SEQUENCE</scope>
    <source>
        <strain evidence="2">VTCC 930004</strain>
    </source>
</reference>
<dbReference type="Proteomes" id="UP001140091">
    <property type="component" value="Unassembled WGS sequence"/>
</dbReference>
<dbReference type="EMBL" id="JANBPK010000919">
    <property type="protein sequence ID" value="KAJ2928936.1"/>
    <property type="molecule type" value="Genomic_DNA"/>
</dbReference>
<sequence length="375" mass="41089">MPRFTKGFIQPPEEPYHTTLEEKCNSPKSPTSGFSFGKFSTLPLGVHRASRDVRTVNDRRALPSKGGASSLHQRRKASMSKLMRHFGETKIPAEFFPLPSSPGVIGDTSEEGPMPTLRKQRTRSLDLSSLTKIPVLEAPVPVTEHKAPSLHRAHSLGSRSKKNQRASADLDFWEGRDAETAQNRVKRMRKMAQIFGPEVSYQLMVNPALQQKLANSDEPLRSEGNSGSEVESSFQLRRLSSNLASLSPVESIEYNGSSPLAGFPSPISPTPPILPTPPSSPTPPASPTVERKRTRKLAKFFGVSQLDISSSITMQDIQPAPSTPSSVSSQFPSRDVEVNVKIAGRRLWPLSPDSAEFKTAQMTDAIEQLRTLKAG</sequence>
<evidence type="ECO:0000256" key="1">
    <source>
        <dbReference type="SAM" id="MobiDB-lite"/>
    </source>
</evidence>